<reference evidence="5" key="1">
    <citation type="submission" date="2017-03" db="EMBL/GenBank/DDBJ databases">
        <authorList>
            <person name="Rodrigo-Torres L."/>
            <person name="Arahal R.D."/>
            <person name="Lucena T."/>
        </authorList>
    </citation>
    <scope>NUCLEOTIDE SEQUENCE [LARGE SCALE GENOMIC DNA]</scope>
    <source>
        <strain evidence="5">CECT 7751</strain>
    </source>
</reference>
<gene>
    <name evidence="4" type="primary">yxeP_4</name>
    <name evidence="4" type="ORF">PSM7751_02665</name>
</gene>
<evidence type="ECO:0000259" key="3">
    <source>
        <dbReference type="Pfam" id="PF07687"/>
    </source>
</evidence>
<dbReference type="CDD" id="cd03886">
    <property type="entry name" value="M20_Acy1"/>
    <property type="match status" value="1"/>
</dbReference>
<feature type="binding site" evidence="2">
    <location>
        <position position="368"/>
    </location>
    <ligand>
        <name>Mn(2+)</name>
        <dbReference type="ChEBI" id="CHEBI:29035"/>
        <label>2</label>
    </ligand>
</feature>
<dbReference type="InterPro" id="IPR017439">
    <property type="entry name" value="Amidohydrolase"/>
</dbReference>
<feature type="binding site" evidence="2">
    <location>
        <position position="171"/>
    </location>
    <ligand>
        <name>Mn(2+)</name>
        <dbReference type="ChEBI" id="CHEBI:29035"/>
        <label>2</label>
    </ligand>
</feature>
<feature type="domain" description="Peptidase M20 dimerisation" evidence="3">
    <location>
        <begin position="192"/>
        <end position="290"/>
    </location>
</feature>
<dbReference type="GO" id="GO:0050118">
    <property type="term" value="F:N-acetyldiaminopimelate deacetylase activity"/>
    <property type="evidence" value="ECO:0007669"/>
    <property type="project" value="UniProtKB-ARBA"/>
</dbReference>
<feature type="binding site" evidence="2">
    <location>
        <position position="146"/>
    </location>
    <ligand>
        <name>Mn(2+)</name>
        <dbReference type="ChEBI" id="CHEBI:29035"/>
        <label>2</label>
    </ligand>
</feature>
<dbReference type="InterPro" id="IPR011650">
    <property type="entry name" value="Peptidase_M20_dimer"/>
</dbReference>
<keyword evidence="2" id="KW-0464">Manganese</keyword>
<dbReference type="PANTHER" id="PTHR11014">
    <property type="entry name" value="PEPTIDASE M20 FAMILY MEMBER"/>
    <property type="match status" value="1"/>
</dbReference>
<dbReference type="Gene3D" id="3.40.630.10">
    <property type="entry name" value="Zn peptidases"/>
    <property type="match status" value="1"/>
</dbReference>
<dbReference type="GO" id="GO:0019877">
    <property type="term" value="P:diaminopimelate biosynthetic process"/>
    <property type="evidence" value="ECO:0007669"/>
    <property type="project" value="UniProtKB-ARBA"/>
</dbReference>
<dbReference type="InterPro" id="IPR036264">
    <property type="entry name" value="Bact_exopeptidase_dim_dom"/>
</dbReference>
<comment type="cofactor">
    <cofactor evidence="2">
        <name>Mn(2+)</name>
        <dbReference type="ChEBI" id="CHEBI:29035"/>
    </cofactor>
    <text evidence="2">The Mn(2+) ion enhances activity.</text>
</comment>
<dbReference type="Pfam" id="PF07687">
    <property type="entry name" value="M20_dimer"/>
    <property type="match status" value="1"/>
</dbReference>
<evidence type="ECO:0000313" key="4">
    <source>
        <dbReference type="EMBL" id="SLN54755.1"/>
    </source>
</evidence>
<accession>A0A1X6ZLS0</accession>
<protein>
    <submittedName>
        <fullName evidence="4">Putative hydrolase YxeP</fullName>
        <ecNumber evidence="4">3.-.-.-</ecNumber>
    </submittedName>
</protein>
<keyword evidence="1 4" id="KW-0378">Hydrolase</keyword>
<dbReference type="SUPFAM" id="SSF53187">
    <property type="entry name" value="Zn-dependent exopeptidases"/>
    <property type="match status" value="1"/>
</dbReference>
<dbReference type="AlphaFoldDB" id="A0A1X6ZLS0"/>
<dbReference type="InterPro" id="IPR002933">
    <property type="entry name" value="Peptidase_M20"/>
</dbReference>
<dbReference type="Gene3D" id="3.30.70.360">
    <property type="match status" value="1"/>
</dbReference>
<dbReference type="PANTHER" id="PTHR11014:SF63">
    <property type="entry name" value="METALLOPEPTIDASE, PUTATIVE (AFU_ORTHOLOGUE AFUA_6G09600)-RELATED"/>
    <property type="match status" value="1"/>
</dbReference>
<feature type="binding site" evidence="2">
    <location>
        <position position="112"/>
    </location>
    <ligand>
        <name>Mn(2+)</name>
        <dbReference type="ChEBI" id="CHEBI:29035"/>
        <label>2</label>
    </ligand>
</feature>
<keyword evidence="5" id="KW-1185">Reference proteome</keyword>
<dbReference type="GO" id="GO:0046872">
    <property type="term" value="F:metal ion binding"/>
    <property type="evidence" value="ECO:0007669"/>
    <property type="project" value="UniProtKB-KW"/>
</dbReference>
<evidence type="ECO:0000313" key="5">
    <source>
        <dbReference type="Proteomes" id="UP000193963"/>
    </source>
</evidence>
<dbReference type="NCBIfam" id="TIGR01891">
    <property type="entry name" value="amidohydrolases"/>
    <property type="match status" value="1"/>
</dbReference>
<keyword evidence="2" id="KW-0479">Metal-binding</keyword>
<dbReference type="OrthoDB" id="9777385at2"/>
<dbReference type="Pfam" id="PF01546">
    <property type="entry name" value="Peptidase_M20"/>
    <property type="match status" value="1"/>
</dbReference>
<dbReference type="Proteomes" id="UP000193963">
    <property type="component" value="Unassembled WGS sequence"/>
</dbReference>
<sequence>MNDFANDPGPEIDSLIRQVEARLIEIRRDIHAHPETGFDTVRTAAKVAEELHALGLEPRTGVGRTGVVAEIKGGAPGPCLILRADMDALPIQEMTGLPYASTIPGKMHACGHDLHTAALLGAAHALKAMAPQLRGTVRLIFQPAEETLESGAAAMIADGAAEGADMSIAFHNRPELEAGKLMLNRGAGTASSDEFKVTIRGKSGHAARPHAAIDPIVGAAHVIAQLQTIISREMDPGLSAVLTIGHIAGGETQNIIPDSCMFEGTARCRSAQSRDRVEDSFRRICTNAAAAMNLEAEVDYVRGVPALINDDAMVDRAATALEAQFGRVPIVTEADNFGAEDFSLFSERMPSIQIQVGAQTPGRDDRVHNSDYQPNESCIADSAIALTRMAAELLV</sequence>
<organism evidence="4 5">
    <name type="scientific">Pseudooceanicola marinus</name>
    <dbReference type="NCBI Taxonomy" id="396013"/>
    <lineage>
        <taxon>Bacteria</taxon>
        <taxon>Pseudomonadati</taxon>
        <taxon>Pseudomonadota</taxon>
        <taxon>Alphaproteobacteria</taxon>
        <taxon>Rhodobacterales</taxon>
        <taxon>Paracoccaceae</taxon>
        <taxon>Pseudooceanicola</taxon>
    </lineage>
</organism>
<dbReference type="EMBL" id="FWFN01000005">
    <property type="protein sequence ID" value="SLN54755.1"/>
    <property type="molecule type" value="Genomic_DNA"/>
</dbReference>
<feature type="binding site" evidence="2">
    <location>
        <position position="110"/>
    </location>
    <ligand>
        <name>Mn(2+)</name>
        <dbReference type="ChEBI" id="CHEBI:29035"/>
        <label>2</label>
    </ligand>
</feature>
<dbReference type="FunFam" id="3.30.70.360:FF:000001">
    <property type="entry name" value="N-acetyldiaminopimelate deacetylase"/>
    <property type="match status" value="1"/>
</dbReference>
<dbReference type="SUPFAM" id="SSF55031">
    <property type="entry name" value="Bacterial exopeptidase dimerisation domain"/>
    <property type="match status" value="1"/>
</dbReference>
<proteinExistence type="predicted"/>
<dbReference type="EC" id="3.-.-.-" evidence="4"/>
<name>A0A1X6ZLS0_9RHOB</name>
<evidence type="ECO:0000256" key="1">
    <source>
        <dbReference type="ARBA" id="ARBA00022801"/>
    </source>
</evidence>
<dbReference type="RefSeq" id="WP_085888706.1">
    <property type="nucleotide sequence ID" value="NZ_FWFN01000005.1"/>
</dbReference>
<evidence type="ECO:0000256" key="2">
    <source>
        <dbReference type="PIRSR" id="PIRSR005962-1"/>
    </source>
</evidence>
<dbReference type="PIRSF" id="PIRSF005962">
    <property type="entry name" value="Pept_M20D_amidohydro"/>
    <property type="match status" value="1"/>
</dbReference>